<dbReference type="SMART" id="SM00450">
    <property type="entry name" value="RHOD"/>
    <property type="match status" value="2"/>
</dbReference>
<evidence type="ECO:0000256" key="2">
    <source>
        <dbReference type="ARBA" id="ARBA00022737"/>
    </source>
</evidence>
<keyword evidence="1 3" id="KW-0808">Transferase</keyword>
<dbReference type="Pfam" id="PF00581">
    <property type="entry name" value="Rhodanese"/>
    <property type="match status" value="2"/>
</dbReference>
<dbReference type="PANTHER" id="PTHR11364:SF27">
    <property type="entry name" value="SULFURTRANSFERASE"/>
    <property type="match status" value="1"/>
</dbReference>
<dbReference type="CDD" id="cd01449">
    <property type="entry name" value="TST_Repeat_2"/>
    <property type="match status" value="1"/>
</dbReference>
<dbReference type="InterPro" id="IPR001763">
    <property type="entry name" value="Rhodanese-like_dom"/>
</dbReference>
<dbReference type="Gene3D" id="3.40.250.10">
    <property type="entry name" value="Rhodanese-like domain"/>
    <property type="match status" value="2"/>
</dbReference>
<dbReference type="InterPro" id="IPR001307">
    <property type="entry name" value="Thiosulphate_STrfase_CS"/>
</dbReference>
<evidence type="ECO:0000313" key="6">
    <source>
        <dbReference type="EMBL" id="RZT87036.1"/>
    </source>
</evidence>
<evidence type="ECO:0000256" key="4">
    <source>
        <dbReference type="SAM" id="MobiDB-lite"/>
    </source>
</evidence>
<dbReference type="GO" id="GO:0004792">
    <property type="term" value="F:thiosulfate-cyanide sulfurtransferase activity"/>
    <property type="evidence" value="ECO:0007669"/>
    <property type="project" value="InterPro"/>
</dbReference>
<feature type="region of interest" description="Disordered" evidence="4">
    <location>
        <begin position="19"/>
        <end position="42"/>
    </location>
</feature>
<evidence type="ECO:0000256" key="1">
    <source>
        <dbReference type="ARBA" id="ARBA00022679"/>
    </source>
</evidence>
<comment type="caution">
    <text evidence="6">The sequence shown here is derived from an EMBL/GenBank/DDBJ whole genome shotgun (WGS) entry which is preliminary data.</text>
</comment>
<organism evidence="6 7">
    <name type="scientific">Pseudonocardia sediminis</name>
    <dbReference type="NCBI Taxonomy" id="1397368"/>
    <lineage>
        <taxon>Bacteria</taxon>
        <taxon>Bacillati</taxon>
        <taxon>Actinomycetota</taxon>
        <taxon>Actinomycetes</taxon>
        <taxon>Pseudonocardiales</taxon>
        <taxon>Pseudonocardiaceae</taxon>
        <taxon>Pseudonocardia</taxon>
    </lineage>
</organism>
<keyword evidence="2" id="KW-0677">Repeat</keyword>
<dbReference type="Proteomes" id="UP000291591">
    <property type="component" value="Unassembled WGS sequence"/>
</dbReference>
<dbReference type="PANTHER" id="PTHR11364">
    <property type="entry name" value="THIOSULFATE SULFERTANSFERASE"/>
    <property type="match status" value="1"/>
</dbReference>
<feature type="compositionally biased region" description="Polar residues" evidence="4">
    <location>
        <begin position="19"/>
        <end position="37"/>
    </location>
</feature>
<dbReference type="InterPro" id="IPR045078">
    <property type="entry name" value="TST/MPST-like"/>
</dbReference>
<dbReference type="PROSITE" id="PS00683">
    <property type="entry name" value="RHODANESE_2"/>
    <property type="match status" value="1"/>
</dbReference>
<reference evidence="6 7" key="1">
    <citation type="submission" date="2019-02" db="EMBL/GenBank/DDBJ databases">
        <title>Sequencing the genomes of 1000 actinobacteria strains.</title>
        <authorList>
            <person name="Klenk H.-P."/>
        </authorList>
    </citation>
    <scope>NUCLEOTIDE SEQUENCE [LARGE SCALE GENOMIC DNA]</scope>
    <source>
        <strain evidence="6 7">DSM 45779</strain>
    </source>
</reference>
<dbReference type="InterPro" id="IPR036873">
    <property type="entry name" value="Rhodanese-like_dom_sf"/>
</dbReference>
<dbReference type="EMBL" id="SHKL01000001">
    <property type="protein sequence ID" value="RZT87036.1"/>
    <property type="molecule type" value="Genomic_DNA"/>
</dbReference>
<proteinExistence type="predicted"/>
<name>A0A4Q7UYL7_PSEST</name>
<dbReference type="CDD" id="cd01448">
    <property type="entry name" value="TST_Repeat_1"/>
    <property type="match status" value="1"/>
</dbReference>
<protein>
    <recommendedName>
        <fullName evidence="3">Sulfurtransferase</fullName>
    </recommendedName>
</protein>
<dbReference type="SUPFAM" id="SSF52821">
    <property type="entry name" value="Rhodanese/Cell cycle control phosphatase"/>
    <property type="match status" value="2"/>
</dbReference>
<evidence type="ECO:0000259" key="5">
    <source>
        <dbReference type="PROSITE" id="PS50206"/>
    </source>
</evidence>
<sequence>MSDLITPVLLARELGILANTSGTPASTSGSVANTSGTAGSGAPHPVVLDVRWRLMGPPAGPDHAAARIPGAVFVDLGAQLASPAATTGGPGGGGRHPLPDPAALQEVLRRAGVGDDSAVVAYDDADGSAAARAWWLLRWSGLRADRVRVLDGGFAAWTAEGLPLAGEAVAEADRAPEPAVVPGDVVVRPGAMPVLDADGAAALARRGVLLDARAGARYRGETEPVDPRAGHIPGARNVPFAGNVGADGRWLSPSDLADRFRSAGVTDPTAVGVYCGSGVTASSLVLALEEAGVTSPDAPAALYPGSWSEWSSDPARPAATGPEPDGPTSAGNAP</sequence>
<evidence type="ECO:0000313" key="7">
    <source>
        <dbReference type="Proteomes" id="UP000291591"/>
    </source>
</evidence>
<evidence type="ECO:0000256" key="3">
    <source>
        <dbReference type="RuleBase" id="RU000507"/>
    </source>
</evidence>
<gene>
    <name evidence="6" type="ORF">EV383_3942</name>
</gene>
<keyword evidence="6" id="KW-0670">Pyruvate</keyword>
<dbReference type="PROSITE" id="PS50206">
    <property type="entry name" value="RHODANESE_3"/>
    <property type="match status" value="2"/>
</dbReference>
<dbReference type="AlphaFoldDB" id="A0A4Q7UYL7"/>
<feature type="domain" description="Rhodanese" evidence="5">
    <location>
        <begin position="41"/>
        <end position="166"/>
    </location>
</feature>
<accession>A0A4Q7UYL7</accession>
<keyword evidence="7" id="KW-1185">Reference proteome</keyword>
<feature type="region of interest" description="Disordered" evidence="4">
    <location>
        <begin position="295"/>
        <end position="334"/>
    </location>
</feature>
<feature type="domain" description="Rhodanese" evidence="5">
    <location>
        <begin position="203"/>
        <end position="319"/>
    </location>
</feature>